<name>A0A4R4Q446_9ACTN</name>
<comment type="caution">
    <text evidence="1">The sequence shown here is derived from an EMBL/GenBank/DDBJ whole genome shotgun (WGS) entry which is preliminary data.</text>
</comment>
<reference evidence="1 2" key="1">
    <citation type="submission" date="2019-03" db="EMBL/GenBank/DDBJ databases">
        <title>Draft genome sequences of novel Actinobacteria.</title>
        <authorList>
            <person name="Sahin N."/>
            <person name="Ay H."/>
            <person name="Saygin H."/>
        </authorList>
    </citation>
    <scope>NUCLEOTIDE SEQUENCE [LARGE SCALE GENOMIC DNA]</scope>
    <source>
        <strain evidence="1 2">JCM 30547</strain>
    </source>
</reference>
<keyword evidence="2" id="KW-1185">Reference proteome</keyword>
<gene>
    <name evidence="1" type="ORF">E1261_14710</name>
</gene>
<protein>
    <submittedName>
        <fullName evidence="1">Uncharacterized protein</fullName>
    </submittedName>
</protein>
<evidence type="ECO:0000313" key="2">
    <source>
        <dbReference type="Proteomes" id="UP000295075"/>
    </source>
</evidence>
<dbReference type="Proteomes" id="UP000295075">
    <property type="component" value="Unassembled WGS sequence"/>
</dbReference>
<proteinExistence type="predicted"/>
<dbReference type="EMBL" id="SMKA01000053">
    <property type="protein sequence ID" value="TDC29881.1"/>
    <property type="molecule type" value="Genomic_DNA"/>
</dbReference>
<dbReference type="OrthoDB" id="3699555at2"/>
<sequence>MNLDQFDLGEFMQDVGRAGFTMMLKIDHERLRDRSKPWTVLLSAPHPGGTVVMRGDLRTLEECLRAVISHMESVLEDREWLELYR</sequence>
<accession>A0A4R4Q446</accession>
<organism evidence="1 2">
    <name type="scientific">Kribbella albertanoniae</name>
    <dbReference type="NCBI Taxonomy" id="1266829"/>
    <lineage>
        <taxon>Bacteria</taxon>
        <taxon>Bacillati</taxon>
        <taxon>Actinomycetota</taxon>
        <taxon>Actinomycetes</taxon>
        <taxon>Propionibacteriales</taxon>
        <taxon>Kribbellaceae</taxon>
        <taxon>Kribbella</taxon>
    </lineage>
</organism>
<dbReference type="RefSeq" id="WP_132406885.1">
    <property type="nucleotide sequence ID" value="NZ_SMKA01000053.1"/>
</dbReference>
<evidence type="ECO:0000313" key="1">
    <source>
        <dbReference type="EMBL" id="TDC29881.1"/>
    </source>
</evidence>
<dbReference type="AlphaFoldDB" id="A0A4R4Q446"/>